<proteinExistence type="predicted"/>
<comment type="caution">
    <text evidence="1">The sequence shown here is derived from an EMBL/GenBank/DDBJ whole genome shotgun (WGS) entry which is preliminary data.</text>
</comment>
<dbReference type="EMBL" id="JACAZI010000017">
    <property type="protein sequence ID" value="KAF7342388.1"/>
    <property type="molecule type" value="Genomic_DNA"/>
</dbReference>
<keyword evidence="2" id="KW-1185">Reference proteome</keyword>
<gene>
    <name evidence="1" type="ORF">MVEN_01827800</name>
</gene>
<protein>
    <submittedName>
        <fullName evidence="1">Uncharacterized protein</fullName>
    </submittedName>
</protein>
<sequence length="129" mass="13882">MAYANTGATQGTPVLSANQSTIGGNATGTISSQWNVTLVQVEQFIICLANTTLAWAYNRTTQSITVESLDMSNSFRKNQRFNMMYQPVSQQSSVDQLEALRYGDAATELGDLDTDTTADAAQSKGNSIT</sequence>
<name>A0A8H7CP50_9AGAR</name>
<organism evidence="1 2">
    <name type="scientific">Mycena venus</name>
    <dbReference type="NCBI Taxonomy" id="2733690"/>
    <lineage>
        <taxon>Eukaryota</taxon>
        <taxon>Fungi</taxon>
        <taxon>Dikarya</taxon>
        <taxon>Basidiomycota</taxon>
        <taxon>Agaricomycotina</taxon>
        <taxon>Agaricomycetes</taxon>
        <taxon>Agaricomycetidae</taxon>
        <taxon>Agaricales</taxon>
        <taxon>Marasmiineae</taxon>
        <taxon>Mycenaceae</taxon>
        <taxon>Mycena</taxon>
    </lineage>
</organism>
<reference evidence="1" key="1">
    <citation type="submission" date="2020-05" db="EMBL/GenBank/DDBJ databases">
        <title>Mycena genomes resolve the evolution of fungal bioluminescence.</title>
        <authorList>
            <person name="Tsai I.J."/>
        </authorList>
    </citation>
    <scope>NUCLEOTIDE SEQUENCE</scope>
    <source>
        <strain evidence="1">CCC161011</strain>
    </source>
</reference>
<dbReference type="AlphaFoldDB" id="A0A8H7CP50"/>
<dbReference type="Proteomes" id="UP000620124">
    <property type="component" value="Unassembled WGS sequence"/>
</dbReference>
<evidence type="ECO:0000313" key="1">
    <source>
        <dbReference type="EMBL" id="KAF7342388.1"/>
    </source>
</evidence>
<evidence type="ECO:0000313" key="2">
    <source>
        <dbReference type="Proteomes" id="UP000620124"/>
    </source>
</evidence>
<accession>A0A8H7CP50</accession>